<evidence type="ECO:0000256" key="1">
    <source>
        <dbReference type="ARBA" id="ARBA00004303"/>
    </source>
</evidence>
<evidence type="ECO:0000256" key="6">
    <source>
        <dbReference type="ARBA" id="ARBA00022622"/>
    </source>
</evidence>
<organism evidence="18 19">
    <name type="scientific">Labeo rohita</name>
    <name type="common">Indian major carp</name>
    <name type="synonym">Cyprinus rohita</name>
    <dbReference type="NCBI Taxonomy" id="84645"/>
    <lineage>
        <taxon>Eukaryota</taxon>
        <taxon>Metazoa</taxon>
        <taxon>Chordata</taxon>
        <taxon>Craniata</taxon>
        <taxon>Vertebrata</taxon>
        <taxon>Euteleostomi</taxon>
        <taxon>Actinopterygii</taxon>
        <taxon>Neopterygii</taxon>
        <taxon>Teleostei</taxon>
        <taxon>Ostariophysi</taxon>
        <taxon>Cypriniformes</taxon>
        <taxon>Cyprinidae</taxon>
        <taxon>Labeoninae</taxon>
        <taxon>Labeonini</taxon>
        <taxon>Labeo</taxon>
    </lineage>
</organism>
<sequence>MRLLISLCFSLLLLVNCDDVSTIARPSFTVSPDIFTGSSITLNPCAELSCTEDEWCGEKNGVYGCLCNENQTRPDSFDFSETCESSSGSMSVSRCQLFEAGFSADVLHLNDPSCKGMIRNGRVEFHFDNNEHICGTNLVANGTHFIYDNFILGKPKSDGLISREKILKLPFSCVYPQSQTLSMNVEMNPLESIVHKTLPAGEGRYQVRMIPYEDDEFTQPYTGRVDAELDQKMNVEVRVEGVDSRQFALVIDACWATPVNDPDYSLRWDLIVTECPSPNDDTVELLQNGVSTSSRFSFRMFIFTANSTKVYLHCAVHLCLLSSNHCLKDCNSGHHQRERRSLDFHDSASISMGPLMLSEGNTDKLVPEQVKVSAASCLCASLMLLLVPLMSVLEMPFVTMRLLISLCVSLLLLINGEITSGQTSDVSTISQVVSTVSPDIITGSSITLKATNQSTTSVSTTTETIPSVESITPPITTTVYRNPCSELACSENERCGMKNGVYGCLCNNDQPKPQPDSFDFSETCESSSGSMSLSRCQLFEAGFSADVLHLNDLSCKGTIQNGRVDFHFDNDEHICGTNLVANGTHFIYSNFILGTRRSEGLISREKILKLSFSCVYPQTQTLSMNVEINPLESIVHRTLPAGEGRYQVRMIPYEDDEFTRPFTGKVDAELNQKMNVEVHVEGVDNRQFALVMDTCWATPVNDPDYSLRWDLIINECPNPNDDTVKLLQNGVSTSSRFSFRMFIFTANNTKLYLHCAVHLCLLSSNRCSLDCNSEHYWRERRSLDFHDSASISVGPLVLSEGNTDKSVPEQVKVSEASCLCASLMLDIWQSPYQYYYEHDDTRVEWSGWYRLYLNGESAQMSEWCLNYTGCGGNTGLPTAPTSSIVTLFWGNRGQKVSSAEKILKLSFSCVYPQTQTLTMDVEINPLESCQFALVMDTCWATPDMNDPDYSLCWDLIINDRFSFRMFIFTANSTKLYLHCAVHICLLSSNHCSLDCNSGHHQRERRSLHDSASISMGPLVLSDGNTESTTSRSDPCYNYNTLDEYWRDIRQSPYQYSGYDDTLVEWSGWYRLYLNGESAQMSEWCVSYTGCGGYTGLYLNGSHPTTEDGVVTHVSTVSHAASTVSPHIFTGSSITLKNPNQSNTSVSTTTETIPSTESFTPPTTTTVRSINITGPFYPFGTGDTVNERSDDGSSLVIYLQQPFIFFGQTYNTIYVNNNGHLTFDGAWGSFTPYQFPAYSGKDLIAPFWTDIDNRWNGVISYQQYTSGSVLTQATQDINQYFPDLSFSASWVFVATWDRVAYYYNSGTETSFQVVLVSNGHRSYVLMNYGAIAPTNRYIQVCTRYDLIVIAPSFVTYSSNVNVPGRWAFRTDHGSRGCHFNGVPVQLGDSFWSDAACQQRCTCTSSGLQCSHEPCSYSQACRPATFQYSCQNIQRQTCTISGDPHYYTFDYQVFHFQGTCTYVLSEACGIGLPYYRIEGKNEHRGSTHVSWTRMVRVFVYDEVIELVKDHSYEARVNGSFAATPFTLRNGSIQVYQSGFSLAISTDFGLLVTYDAYSYVSISVPYDYFNATCGLCGNFNLHPEDDYRSPSGEILSSDVDFANSWKVESDTDPECHNVRCTGLACAVCTTDEMTLYSDSNHCGILEDIFGPFAACHSVHAPQTYIENCVYDLCLGGGYQPILCQALNVYATQCQQQGKFNALNTVILSLKEQAVLRLAVIHLPNELQESCICDPGYILSAGECVPEANCGCIFEGFYYAEGQSVVLDGDCGRRCECSSMLMTCHQHHCGPAEVCGVHDGVRGCRPISYATCSVEDLGSYHTFDGLSFRYPGACGLTLARVMGSSPLPHFVLTVEKVPRGLQDFSRFLKFEAEGIQVSIEMGEGSNVKVDGQMVGLPVSVGSGQIRIYHSGVRGFVLETTFGVTVRADWPHIVRITAPGTYSGTLGGLCGNLNGDISDEFYTPDGVLLNDTQLFADSWRDGSLSAHCVDPLDSWEPGHYQNSSQFIEHCSIMAKHDGPFAECSRAIDPQQRIIDCVQLLEQTQGAKEALCEALRDPNCPANTHYEVCGTSCPASCPSLSFPFQCTLQCQEGCQCNDGNVLNGDRCVPPTGCGCYHSGRYRQAGERFWHGEECQFLCVCDGITGNVHCTPSSCSEEEVCHVLDGEYGCHPRPRASCSASGDPHYKSFDGTYFDFQGTCRYVLATVCNDSTGLPHFQVDARNEPWHGLPVSITVEVFVNVSGHLVHMSQDMNGHSTVEIDGETRNLPLLLDSGRVSVYSSAQYIFVSTDFGFSVSYGGSWTLNIIVPAEYSGATCGICGNFNGQSNDDFMTPSGDLVRSADQFGASWKVEDELPCNDGCGNNCPLCQDQTTARSLCEIIRSSEGPFSFCHVYVDPQAYFDDCVFDVCLSGNLNDVLCRSIQTYVSACQSNNAVIYPWREIITCPENSHYELCGTDCGHTCASSIDASCEHTCSEGCFCDDGLIGEQFWDSTCSQRCQCFAPNDLRCSASSCPPAMECQQAQKWTSANVQLHNQESSNDPTTSPLMELWPTFRYKLIKPTGTCSYEIAQTCGNVTDSDLEFRVVATNRHRGNMVVSFVSAVDVWLSQHGQQTHITIGQNRRVKVDGNAIDTAAYHNNDLVEIHEEQGFIILNAFNEFIVHFDGHSSLLVRVSERFYGSLCGMCGNFNGNPADDKVLRSGDPAPDDDSFGHSWKSDTSISGCGAKDRTGNIDECPSRQRYSDLCSIITNTTGPFQNCHLHVDPAPYYYSCVYDLCLYTRANGMLCSAVEAYQTACVTLDVQILEWRSGLRCDVRDRCSELSCSEDEWCGKKNGVYGCLCNDDLPRPQPDSFDFSETCESSSGSMSVSRCQLFEAGFPADVLHLNDPSCKGMIRNGRVDFHFDNDEHICGTNLLANGTHFIYSNFILGTPRSEGLISREKILKLSFSCVYPQSQTLSMHAEINPLESVVHKTLPAGEGRYQVRMIPYEDDEFTRPFTGKVDAELNQKMNVEVRVEGVDSRQFALVMDTCWATPVNDPDYSLRWDLIINECPNPNDDTVELLQNGVSTSSRFSFRMFIFTANSTKLYLHCAVHLCLLSSNHCSLDCNSEHHWRGRRSLEFHDSASISMGPLMLSDGNTDKWVPEQVKVSEASCLCASLMLLLVPLMSVLTLF</sequence>
<dbReference type="SUPFAM" id="SSF57567">
    <property type="entry name" value="Serine protease inhibitors"/>
    <property type="match status" value="2"/>
</dbReference>
<dbReference type="SMART" id="SM00832">
    <property type="entry name" value="C8"/>
    <property type="match status" value="3"/>
</dbReference>
<evidence type="ECO:0000256" key="3">
    <source>
        <dbReference type="ARBA" id="ARBA00022525"/>
    </source>
</evidence>
<evidence type="ECO:0000256" key="4">
    <source>
        <dbReference type="ARBA" id="ARBA00022536"/>
    </source>
</evidence>
<keyword evidence="12" id="KW-0449">Lipoprotein</keyword>
<evidence type="ECO:0000256" key="7">
    <source>
        <dbReference type="ARBA" id="ARBA00022729"/>
    </source>
</evidence>
<evidence type="ECO:0000259" key="15">
    <source>
        <dbReference type="PROSITE" id="PS51034"/>
    </source>
</evidence>
<feature type="domain" description="VWFD" evidence="17">
    <location>
        <begin position="2527"/>
        <end position="2715"/>
    </location>
</feature>
<keyword evidence="4" id="KW-0245">EGF-like domain</keyword>
<feature type="domain" description="NIDO" evidence="16">
    <location>
        <begin position="1245"/>
        <end position="1372"/>
    </location>
</feature>
<dbReference type="Pfam" id="PF06119">
    <property type="entry name" value="NIDO"/>
    <property type="match status" value="1"/>
</dbReference>
<evidence type="ECO:0000256" key="10">
    <source>
        <dbReference type="ARBA" id="ARBA00023157"/>
    </source>
</evidence>
<dbReference type="InterPro" id="IPR002919">
    <property type="entry name" value="TIL_dom"/>
</dbReference>
<dbReference type="Gene3D" id="2.60.40.4100">
    <property type="entry name" value="Zona pellucida, ZP-C domain"/>
    <property type="match status" value="4"/>
</dbReference>
<dbReference type="SMART" id="SM00539">
    <property type="entry name" value="NIDO"/>
    <property type="match status" value="1"/>
</dbReference>
<dbReference type="Gene3D" id="2.60.40.3210">
    <property type="entry name" value="Zona pellucida, ZP-N domain"/>
    <property type="match status" value="3"/>
</dbReference>
<dbReference type="PROSITE" id="PS00682">
    <property type="entry name" value="ZP_1"/>
    <property type="match status" value="3"/>
</dbReference>
<keyword evidence="10" id="KW-1015">Disulfide bond</keyword>
<reference evidence="18 19" key="1">
    <citation type="submission" date="2022-01" db="EMBL/GenBank/DDBJ databases">
        <title>A high-quality chromosome-level genome assembly of rohu carp, Labeo rohita.</title>
        <authorList>
            <person name="Arick M.A. II"/>
            <person name="Hsu C.-Y."/>
            <person name="Magbanua Z."/>
            <person name="Pechanova O."/>
            <person name="Grover C."/>
            <person name="Miller E."/>
            <person name="Thrash A."/>
            <person name="Ezzel L."/>
            <person name="Alam S."/>
            <person name="Benzie J."/>
            <person name="Hamilton M."/>
            <person name="Karsi A."/>
            <person name="Lawrence M.L."/>
            <person name="Peterson D.G."/>
        </authorList>
    </citation>
    <scope>NUCLEOTIDE SEQUENCE [LARGE SCALE GENOMIC DNA]</scope>
    <source>
        <strain evidence="19">BAU-BD-2019</strain>
        <tissue evidence="18">Blood</tissue>
    </source>
</reference>
<evidence type="ECO:0000256" key="9">
    <source>
        <dbReference type="ARBA" id="ARBA00023136"/>
    </source>
</evidence>
<dbReference type="InterPro" id="IPR017977">
    <property type="entry name" value="ZP_dom_CS"/>
</dbReference>
<dbReference type="InterPro" id="IPR001507">
    <property type="entry name" value="ZP_dom"/>
</dbReference>
<dbReference type="PROSITE" id="PS51034">
    <property type="entry name" value="ZP_2"/>
    <property type="match status" value="3"/>
</dbReference>
<dbReference type="EMBL" id="JACTAM010000012">
    <property type="protein sequence ID" value="KAI2658249.1"/>
    <property type="molecule type" value="Genomic_DNA"/>
</dbReference>
<dbReference type="Pfam" id="PF00094">
    <property type="entry name" value="VWD"/>
    <property type="match status" value="4"/>
</dbReference>
<dbReference type="Pfam" id="PF23283">
    <property type="entry name" value="D8C_UMOD"/>
    <property type="match status" value="1"/>
</dbReference>
<dbReference type="Proteomes" id="UP000830375">
    <property type="component" value="Unassembled WGS sequence"/>
</dbReference>
<dbReference type="PANTHER" id="PTHR46160:SF9">
    <property type="entry name" value="PROTEIN PRY2-RELATED"/>
    <property type="match status" value="1"/>
</dbReference>
<dbReference type="Pfam" id="PF00100">
    <property type="entry name" value="Zona_pellucida"/>
    <property type="match status" value="4"/>
</dbReference>
<dbReference type="InterPro" id="IPR001846">
    <property type="entry name" value="VWF_type-D"/>
</dbReference>
<keyword evidence="5" id="KW-0399">Innate immunity</keyword>
<dbReference type="SMART" id="SM00241">
    <property type="entry name" value="ZP"/>
    <property type="match status" value="3"/>
</dbReference>
<keyword evidence="11" id="KW-0325">Glycoprotein</keyword>
<evidence type="ECO:0000256" key="8">
    <source>
        <dbReference type="ARBA" id="ARBA00022859"/>
    </source>
</evidence>
<comment type="caution">
    <text evidence="18">The sequence shown here is derived from an EMBL/GenBank/DDBJ whole genome shotgun (WGS) entry which is preliminary data.</text>
</comment>
<dbReference type="Gene3D" id="2.10.25.10">
    <property type="entry name" value="Laminin"/>
    <property type="match status" value="2"/>
</dbReference>
<dbReference type="Pfam" id="PF08742">
    <property type="entry name" value="C8"/>
    <property type="match status" value="4"/>
</dbReference>
<dbReference type="SMART" id="SM00216">
    <property type="entry name" value="VWD"/>
    <property type="match status" value="4"/>
</dbReference>
<evidence type="ECO:0000256" key="11">
    <source>
        <dbReference type="ARBA" id="ARBA00023180"/>
    </source>
</evidence>
<evidence type="ECO:0000259" key="17">
    <source>
        <dbReference type="PROSITE" id="PS51233"/>
    </source>
</evidence>
<feature type="domain" description="VWFD" evidence="17">
    <location>
        <begin position="1806"/>
        <end position="1984"/>
    </location>
</feature>
<feature type="compositionally biased region" description="Low complexity" evidence="13">
    <location>
        <begin position="1141"/>
        <end position="1161"/>
    </location>
</feature>
<dbReference type="InterPro" id="IPR036084">
    <property type="entry name" value="Ser_inhib-like_sf"/>
</dbReference>
<comment type="subcellular location">
    <subcellularLocation>
        <location evidence="1">Apical cell membrane</location>
        <topology evidence="1">Lipid-anchor</topology>
        <topology evidence="1">GPI-anchor</topology>
    </subcellularLocation>
    <subcellularLocation>
        <location evidence="2">Secreted</location>
    </subcellularLocation>
</comment>
<evidence type="ECO:0000259" key="16">
    <source>
        <dbReference type="PROSITE" id="PS51220"/>
    </source>
</evidence>
<dbReference type="Pfam" id="PF12714">
    <property type="entry name" value="TILa"/>
    <property type="match status" value="1"/>
</dbReference>
<evidence type="ECO:0000256" key="12">
    <source>
        <dbReference type="ARBA" id="ARBA00023288"/>
    </source>
</evidence>
<dbReference type="InterPro" id="IPR052749">
    <property type="entry name" value="Alpha-tectorin"/>
</dbReference>
<dbReference type="InterPro" id="IPR055355">
    <property type="entry name" value="ZP-C"/>
</dbReference>
<feature type="domain" description="ZP" evidence="15">
    <location>
        <begin position="523"/>
        <end position="774"/>
    </location>
</feature>
<dbReference type="InterPro" id="IPR057774">
    <property type="entry name" value="D8C_UMOD/GP2/OIT3-like"/>
</dbReference>
<evidence type="ECO:0000256" key="14">
    <source>
        <dbReference type="SAM" id="SignalP"/>
    </source>
</evidence>
<accession>A0ABQ8M5T2</accession>
<dbReference type="InterPro" id="IPR003886">
    <property type="entry name" value="NIDO_dom"/>
</dbReference>
<feature type="signal peptide" evidence="14">
    <location>
        <begin position="1"/>
        <end position="17"/>
    </location>
</feature>
<dbReference type="InterPro" id="IPR042235">
    <property type="entry name" value="ZP-C_dom"/>
</dbReference>
<keyword evidence="6" id="KW-0336">GPI-anchor</keyword>
<keyword evidence="8" id="KW-0391">Immunity</keyword>
<feature type="chain" id="PRO_5045396392" evidence="14">
    <location>
        <begin position="18"/>
        <end position="3162"/>
    </location>
</feature>
<proteinExistence type="predicted"/>
<dbReference type="PROSITE" id="PS51220">
    <property type="entry name" value="NIDO"/>
    <property type="match status" value="1"/>
</dbReference>
<gene>
    <name evidence="18" type="ORF">H4Q32_016273</name>
</gene>
<feature type="domain" description="VWFD" evidence="17">
    <location>
        <begin position="1434"/>
        <end position="1613"/>
    </location>
</feature>
<keyword evidence="19" id="KW-1185">Reference proteome</keyword>
<feature type="domain" description="ZP" evidence="15">
    <location>
        <begin position="82"/>
        <end position="337"/>
    </location>
</feature>
<evidence type="ECO:0000313" key="19">
    <source>
        <dbReference type="Proteomes" id="UP000830375"/>
    </source>
</evidence>
<keyword evidence="9" id="KW-0472">Membrane</keyword>
<protein>
    <submittedName>
        <fullName evidence="18">Alpha-tectorin</fullName>
    </submittedName>
</protein>
<dbReference type="PANTHER" id="PTHR46160">
    <property type="entry name" value="ALPHA-TECTORIN-RELATED"/>
    <property type="match status" value="1"/>
</dbReference>
<keyword evidence="7 14" id="KW-0732">Signal</keyword>
<evidence type="ECO:0000256" key="5">
    <source>
        <dbReference type="ARBA" id="ARBA00022588"/>
    </source>
</evidence>
<dbReference type="CDD" id="cd19941">
    <property type="entry name" value="TIL"/>
    <property type="match status" value="2"/>
</dbReference>
<feature type="region of interest" description="Disordered" evidence="13">
    <location>
        <begin position="1139"/>
        <end position="1161"/>
    </location>
</feature>
<name>A0ABQ8M5T2_LABRO</name>
<evidence type="ECO:0000256" key="2">
    <source>
        <dbReference type="ARBA" id="ARBA00004613"/>
    </source>
</evidence>
<feature type="domain" description="ZP" evidence="15">
    <location>
        <begin position="2848"/>
        <end position="3099"/>
    </location>
</feature>
<dbReference type="Pfam" id="PF01826">
    <property type="entry name" value="TIL"/>
    <property type="match status" value="1"/>
</dbReference>
<dbReference type="InterPro" id="IPR014853">
    <property type="entry name" value="VWF/SSPO/ZAN-like_Cys-rich_dom"/>
</dbReference>
<dbReference type="InterPro" id="IPR025615">
    <property type="entry name" value="TILa_dom"/>
</dbReference>
<evidence type="ECO:0000256" key="13">
    <source>
        <dbReference type="SAM" id="MobiDB-lite"/>
    </source>
</evidence>
<feature type="region of interest" description="Disordered" evidence="13">
    <location>
        <begin position="2687"/>
        <end position="2708"/>
    </location>
</feature>
<keyword evidence="3" id="KW-0964">Secreted</keyword>
<dbReference type="PROSITE" id="PS51233">
    <property type="entry name" value="VWFD"/>
    <property type="match status" value="4"/>
</dbReference>
<evidence type="ECO:0000313" key="18">
    <source>
        <dbReference type="EMBL" id="KAI2658249.1"/>
    </source>
</evidence>
<feature type="domain" description="VWFD" evidence="17">
    <location>
        <begin position="2169"/>
        <end position="2350"/>
    </location>
</feature>